<sequence>MKYAVVTIEWLAQHGLLAIPTMRKSKDGSKVILHEEYLSPYKDEEFPRYYFDSPELNALLSSDEWSWTEEEQSEGSAEFIQMAAAQNLLNVTRAGIQTMSLTDNEALKVKSMYPYWNEFISKSLTTGMKVQYNDKLYRVRQNIAVVLENQPPSINTAALYEEINETAAGTKDDPIPYNNNMALEEGKYYSQDGVIYKCTRSTGQAVYNSLKDLVGIYVEVAA</sequence>
<name>A0A7J4YT53_9BACE</name>
<dbReference type="RefSeq" id="WP_149923394.1">
    <property type="nucleotide sequence ID" value="NZ_VWAF01000001.1"/>
</dbReference>
<dbReference type="EMBL" id="VWAK01000003">
    <property type="protein sequence ID" value="KAA5232412.1"/>
    <property type="molecule type" value="Genomic_DNA"/>
</dbReference>
<evidence type="ECO:0000313" key="2">
    <source>
        <dbReference type="EMBL" id="KAA5259931.1"/>
    </source>
</evidence>
<organism evidence="1 3">
    <name type="scientific">Bacteroides finegoldii</name>
    <dbReference type="NCBI Taxonomy" id="338188"/>
    <lineage>
        <taxon>Bacteria</taxon>
        <taxon>Pseudomonadati</taxon>
        <taxon>Bacteroidota</taxon>
        <taxon>Bacteroidia</taxon>
        <taxon>Bacteroidales</taxon>
        <taxon>Bacteroidaceae</taxon>
        <taxon>Bacteroides</taxon>
    </lineage>
</organism>
<reference evidence="3 4" key="1">
    <citation type="journal article" date="2019" name="Nat. Med.">
        <title>A library of human gut bacterial isolates paired with longitudinal multiomics data enables mechanistic microbiome research.</title>
        <authorList>
            <person name="Poyet M."/>
            <person name="Groussin M."/>
            <person name="Gibbons S.M."/>
            <person name="Avila-Pacheco J."/>
            <person name="Jiang X."/>
            <person name="Kearney S.M."/>
            <person name="Perrotta A.R."/>
            <person name="Berdy B."/>
            <person name="Zhao S."/>
            <person name="Lieberman T.D."/>
            <person name="Swanson P.K."/>
            <person name="Smith M."/>
            <person name="Roesemann S."/>
            <person name="Alexander J.E."/>
            <person name="Rich S.A."/>
            <person name="Livny J."/>
            <person name="Vlamakis H."/>
            <person name="Clish C."/>
            <person name="Bullock K."/>
            <person name="Deik A."/>
            <person name="Scott J."/>
            <person name="Pierce K.A."/>
            <person name="Xavier R.J."/>
            <person name="Alm E.J."/>
        </authorList>
    </citation>
    <scope>NUCLEOTIDE SEQUENCE [LARGE SCALE GENOMIC DNA]</scope>
    <source>
        <strain evidence="2 4">BIOML-A2</strain>
        <strain evidence="1 3">BIOML-A6</strain>
    </source>
</reference>
<dbReference type="Proteomes" id="UP000421791">
    <property type="component" value="Unassembled WGS sequence"/>
</dbReference>
<protein>
    <submittedName>
        <fullName evidence="1">Uncharacterized protein</fullName>
    </submittedName>
</protein>
<evidence type="ECO:0000313" key="4">
    <source>
        <dbReference type="Proteomes" id="UP000440198"/>
    </source>
</evidence>
<dbReference type="EMBL" id="VWAG01000002">
    <property type="protein sequence ID" value="KAA5259931.1"/>
    <property type="molecule type" value="Genomic_DNA"/>
</dbReference>
<accession>A0A7J4YT53</accession>
<dbReference type="Proteomes" id="UP000440198">
    <property type="component" value="Unassembled WGS sequence"/>
</dbReference>
<evidence type="ECO:0000313" key="1">
    <source>
        <dbReference type="EMBL" id="KAA5232412.1"/>
    </source>
</evidence>
<dbReference type="AlphaFoldDB" id="A0A7J4YT53"/>
<evidence type="ECO:0000313" key="3">
    <source>
        <dbReference type="Proteomes" id="UP000421791"/>
    </source>
</evidence>
<keyword evidence="4" id="KW-1185">Reference proteome</keyword>
<comment type="caution">
    <text evidence="1">The sequence shown here is derived from an EMBL/GenBank/DDBJ whole genome shotgun (WGS) entry which is preliminary data.</text>
</comment>
<gene>
    <name evidence="2" type="ORF">F2Z09_01430</name>
    <name evidence="1" type="ORF">F2Z22_03395</name>
</gene>
<proteinExistence type="predicted"/>